<evidence type="ECO:0000256" key="1">
    <source>
        <dbReference type="ARBA" id="ARBA00022741"/>
    </source>
</evidence>
<dbReference type="InterPro" id="IPR052381">
    <property type="entry name" value="AAA_domain_protein"/>
</dbReference>
<dbReference type="AlphaFoldDB" id="A0A480AQS7"/>
<feature type="domain" description="AAA+ ATPase" evidence="5">
    <location>
        <begin position="208"/>
        <end position="344"/>
    </location>
</feature>
<dbReference type="GO" id="GO:0005524">
    <property type="term" value="F:ATP binding"/>
    <property type="evidence" value="ECO:0007669"/>
    <property type="project" value="UniProtKB-KW"/>
</dbReference>
<protein>
    <recommendedName>
        <fullName evidence="4">Uncharacterized AAA domain-containing protein ycf46</fullName>
    </recommendedName>
</protein>
<dbReference type="GO" id="GO:0016887">
    <property type="term" value="F:ATP hydrolysis activity"/>
    <property type="evidence" value="ECO:0007669"/>
    <property type="project" value="InterPro"/>
</dbReference>
<evidence type="ECO:0000256" key="4">
    <source>
        <dbReference type="ARBA" id="ARBA00040480"/>
    </source>
</evidence>
<comment type="caution">
    <text evidence="6">The sequence shown here is derived from an EMBL/GenBank/DDBJ whole genome shotgun (WGS) entry which is preliminary data.</text>
</comment>
<keyword evidence="1" id="KW-0547">Nucleotide-binding</keyword>
<keyword evidence="7" id="KW-1185">Reference proteome</keyword>
<evidence type="ECO:0000313" key="6">
    <source>
        <dbReference type="EMBL" id="GCL62055.1"/>
    </source>
</evidence>
<evidence type="ECO:0000313" key="7">
    <source>
        <dbReference type="Proteomes" id="UP000301751"/>
    </source>
</evidence>
<dbReference type="SUPFAM" id="SSF52540">
    <property type="entry name" value="P-loop containing nucleoside triphosphate hydrolases"/>
    <property type="match status" value="1"/>
</dbReference>
<reference evidence="7" key="1">
    <citation type="submission" date="2019-03" db="EMBL/GenBank/DDBJ databases">
        <title>Aquabacterium pictum sp.nov., the first bacteriochlorophyll a-containing freshwater bacterium in the genus Aquabacterium of the class Betaproteobacteria.</title>
        <authorList>
            <person name="Hirose S."/>
            <person name="Tank M."/>
            <person name="Hara E."/>
            <person name="Tamaki H."/>
            <person name="Takaichi S."/>
            <person name="Haruta S."/>
            <person name="Hanada S."/>
        </authorList>
    </citation>
    <scope>NUCLEOTIDE SEQUENCE [LARGE SCALE GENOMIC DNA]</scope>
    <source>
        <strain evidence="7">W35</strain>
    </source>
</reference>
<dbReference type="EMBL" id="BJCL01000002">
    <property type="protein sequence ID" value="GCL62055.1"/>
    <property type="molecule type" value="Genomic_DNA"/>
</dbReference>
<comment type="similarity">
    <text evidence="3">Belongs to the AAA ATPase family. Highly divergent.</text>
</comment>
<dbReference type="PANTHER" id="PTHR42960:SF1">
    <property type="entry name" value="YCF46 PROTEIN"/>
    <property type="match status" value="1"/>
</dbReference>
<dbReference type="OrthoDB" id="9802352at2"/>
<evidence type="ECO:0000256" key="3">
    <source>
        <dbReference type="ARBA" id="ARBA00038088"/>
    </source>
</evidence>
<organism evidence="6 7">
    <name type="scientific">Pseudaquabacterium pictum</name>
    <dbReference type="NCBI Taxonomy" id="2315236"/>
    <lineage>
        <taxon>Bacteria</taxon>
        <taxon>Pseudomonadati</taxon>
        <taxon>Pseudomonadota</taxon>
        <taxon>Betaproteobacteria</taxon>
        <taxon>Burkholderiales</taxon>
        <taxon>Sphaerotilaceae</taxon>
        <taxon>Pseudaquabacterium</taxon>
    </lineage>
</organism>
<sequence>MPTPAQAEALATLLDTQTPLVVVETHEEKRLVALADAVARRSQRALWAWSASKGLRGLHGMKLALVGQAVPVPPELAPWSSRFALEAMTPQRVQQMLREEISRQRLRAGQDVTGCARTLDSLQRHLAGLPESAVRHLARLALGDGEITTADLAQVLQAKQASLGAAELLVFEQQLPTMDEVAGLQALKRWLALRRAPLLDGTDTGLPPPRGVLLLGVQGAGKSLAAKATAAAWQLPLFRMDFGALYDKFQGESERKLREALRMADSMQPCVLWMDEIEKGLAGTQGDGDGTGAARRLLGTLLTWMAERRSRVFLVATANDIEALPPELLRKGRFDEIFFIDLPGEAARAALLRIHLGKLKIVCGEAELPALVAASAGFSGAEVQAAAVAARYEALAAGRGAVAADVLAELRRTRPLSVTRAEALAALRAWGAERAVAAD</sequence>
<accession>A0A480AQS7</accession>
<evidence type="ECO:0000259" key="5">
    <source>
        <dbReference type="SMART" id="SM00382"/>
    </source>
</evidence>
<dbReference type="Proteomes" id="UP000301751">
    <property type="component" value="Unassembled WGS sequence"/>
</dbReference>
<dbReference type="InterPro" id="IPR003593">
    <property type="entry name" value="AAA+_ATPase"/>
</dbReference>
<dbReference type="SMART" id="SM00382">
    <property type="entry name" value="AAA"/>
    <property type="match status" value="1"/>
</dbReference>
<dbReference type="InterPro" id="IPR027417">
    <property type="entry name" value="P-loop_NTPase"/>
</dbReference>
<dbReference type="Gene3D" id="3.40.50.300">
    <property type="entry name" value="P-loop containing nucleotide triphosphate hydrolases"/>
    <property type="match status" value="1"/>
</dbReference>
<dbReference type="Pfam" id="PF00004">
    <property type="entry name" value="AAA"/>
    <property type="match status" value="1"/>
</dbReference>
<evidence type="ECO:0000256" key="2">
    <source>
        <dbReference type="ARBA" id="ARBA00022840"/>
    </source>
</evidence>
<gene>
    <name evidence="6" type="ORF">AQPW35_11360</name>
</gene>
<dbReference type="InterPro" id="IPR003959">
    <property type="entry name" value="ATPase_AAA_core"/>
</dbReference>
<name>A0A480AQS7_9BURK</name>
<keyword evidence="2" id="KW-0067">ATP-binding</keyword>
<dbReference type="RefSeq" id="WP_137731802.1">
    <property type="nucleotide sequence ID" value="NZ_BJCL01000002.1"/>
</dbReference>
<proteinExistence type="inferred from homology"/>
<dbReference type="Gene3D" id="1.10.8.60">
    <property type="match status" value="1"/>
</dbReference>
<dbReference type="PANTHER" id="PTHR42960">
    <property type="entry name" value="YCF46 PROTEIN"/>
    <property type="match status" value="1"/>
</dbReference>